<organism evidence="2 3">
    <name type="scientific">Psilocybe cf. subviscida</name>
    <dbReference type="NCBI Taxonomy" id="2480587"/>
    <lineage>
        <taxon>Eukaryota</taxon>
        <taxon>Fungi</taxon>
        <taxon>Dikarya</taxon>
        <taxon>Basidiomycota</taxon>
        <taxon>Agaricomycotina</taxon>
        <taxon>Agaricomycetes</taxon>
        <taxon>Agaricomycetidae</taxon>
        <taxon>Agaricales</taxon>
        <taxon>Agaricineae</taxon>
        <taxon>Strophariaceae</taxon>
        <taxon>Psilocybe</taxon>
    </lineage>
</organism>
<accession>A0A8H5F8X7</accession>
<dbReference type="Gene3D" id="3.30.160.60">
    <property type="entry name" value="Classic Zinc Finger"/>
    <property type="match status" value="1"/>
</dbReference>
<evidence type="ECO:0000313" key="2">
    <source>
        <dbReference type="EMBL" id="KAF5327553.1"/>
    </source>
</evidence>
<feature type="region of interest" description="Disordered" evidence="1">
    <location>
        <begin position="66"/>
        <end position="87"/>
    </location>
</feature>
<dbReference type="OrthoDB" id="3258262at2759"/>
<keyword evidence="3" id="KW-1185">Reference proteome</keyword>
<gene>
    <name evidence="2" type="ORF">D9619_004282</name>
</gene>
<proteinExistence type="predicted"/>
<reference evidence="2 3" key="1">
    <citation type="journal article" date="2020" name="ISME J.">
        <title>Uncovering the hidden diversity of litter-decomposition mechanisms in mushroom-forming fungi.</title>
        <authorList>
            <person name="Floudas D."/>
            <person name="Bentzer J."/>
            <person name="Ahren D."/>
            <person name="Johansson T."/>
            <person name="Persson P."/>
            <person name="Tunlid A."/>
        </authorList>
    </citation>
    <scope>NUCLEOTIDE SEQUENCE [LARGE SCALE GENOMIC DNA]</scope>
    <source>
        <strain evidence="2 3">CBS 101986</strain>
    </source>
</reference>
<feature type="compositionally biased region" description="Polar residues" evidence="1">
    <location>
        <begin position="75"/>
        <end position="87"/>
    </location>
</feature>
<dbReference type="Proteomes" id="UP000567179">
    <property type="component" value="Unassembled WGS sequence"/>
</dbReference>
<protein>
    <submittedName>
        <fullName evidence="2">Uncharacterized protein</fullName>
    </submittedName>
</protein>
<sequence length="254" mass="28378">MAACQYSSFEDFQSKSGINFPHGEDRTTRRYGTYIEPFLPREEPNTPRIYDRSLRRESDGVWEYMTPMGSGTERPASQRSHSSGVPTSCIPSFVKNRRDCATGPHNGVPGIHSHVSTPSPPPPYTSCESWTASSAAHGKPFNLLGLPKKDLEPELTRALKEAQDVVQHQLHLVNTDGSVACPRAGCRHVVEDVNALTRHLHIHLVAESVFCPRCKARFEHSRELDTHKCRKRGLSASAPIEALRRVFHIKSPHV</sequence>
<comment type="caution">
    <text evidence="2">The sequence shown here is derived from an EMBL/GenBank/DDBJ whole genome shotgun (WGS) entry which is preliminary data.</text>
</comment>
<name>A0A8H5F8X7_9AGAR</name>
<feature type="region of interest" description="Disordered" evidence="1">
    <location>
        <begin position="102"/>
        <end position="130"/>
    </location>
</feature>
<evidence type="ECO:0000256" key="1">
    <source>
        <dbReference type="SAM" id="MobiDB-lite"/>
    </source>
</evidence>
<evidence type="ECO:0000313" key="3">
    <source>
        <dbReference type="Proteomes" id="UP000567179"/>
    </source>
</evidence>
<dbReference type="EMBL" id="JAACJJ010000014">
    <property type="protein sequence ID" value="KAF5327553.1"/>
    <property type="molecule type" value="Genomic_DNA"/>
</dbReference>
<dbReference type="AlphaFoldDB" id="A0A8H5F8X7"/>